<accession>A0A0Q3FWW7</accession>
<evidence type="ECO:0000256" key="1">
    <source>
        <dbReference type="SAM" id="Coils"/>
    </source>
</evidence>
<organism evidence="3">
    <name type="scientific">Brachypodium distachyon</name>
    <name type="common">Purple false brome</name>
    <name type="synonym">Trachynia distachya</name>
    <dbReference type="NCBI Taxonomy" id="15368"/>
    <lineage>
        <taxon>Eukaryota</taxon>
        <taxon>Viridiplantae</taxon>
        <taxon>Streptophyta</taxon>
        <taxon>Embryophyta</taxon>
        <taxon>Tracheophyta</taxon>
        <taxon>Spermatophyta</taxon>
        <taxon>Magnoliopsida</taxon>
        <taxon>Liliopsida</taxon>
        <taxon>Poales</taxon>
        <taxon>Poaceae</taxon>
        <taxon>BOP clade</taxon>
        <taxon>Pooideae</taxon>
        <taxon>Stipodae</taxon>
        <taxon>Brachypodieae</taxon>
        <taxon>Brachypodium</taxon>
    </lineage>
</organism>
<proteinExistence type="predicted"/>
<evidence type="ECO:0000313" key="4">
    <source>
        <dbReference type="EnsemblPlants" id="KQK02701"/>
    </source>
</evidence>
<evidence type="ECO:0000256" key="2">
    <source>
        <dbReference type="SAM" id="MobiDB-lite"/>
    </source>
</evidence>
<evidence type="ECO:0000313" key="3">
    <source>
        <dbReference type="EMBL" id="KQK02701.2"/>
    </source>
</evidence>
<reference evidence="3 4" key="1">
    <citation type="journal article" date="2010" name="Nature">
        <title>Genome sequencing and analysis of the model grass Brachypodium distachyon.</title>
        <authorList>
            <consortium name="International Brachypodium Initiative"/>
        </authorList>
    </citation>
    <scope>NUCLEOTIDE SEQUENCE [LARGE SCALE GENOMIC DNA]</scope>
    <source>
        <strain evidence="3 4">Bd21</strain>
    </source>
</reference>
<dbReference type="OrthoDB" id="692592at2759"/>
<gene>
    <name evidence="3" type="ORF">BRADI_2g03151v3</name>
</gene>
<feature type="coiled-coil region" evidence="1">
    <location>
        <begin position="75"/>
        <end position="116"/>
    </location>
</feature>
<feature type="compositionally biased region" description="Polar residues" evidence="2">
    <location>
        <begin position="10"/>
        <end position="20"/>
    </location>
</feature>
<reference evidence="4" key="3">
    <citation type="submission" date="2018-08" db="UniProtKB">
        <authorList>
            <consortium name="EnsemblPlants"/>
        </authorList>
    </citation>
    <scope>IDENTIFICATION</scope>
    <source>
        <strain evidence="4">cv. Bd21</strain>
    </source>
</reference>
<keyword evidence="1" id="KW-0175">Coiled coil</keyword>
<reference evidence="3" key="2">
    <citation type="submission" date="2017-06" db="EMBL/GenBank/DDBJ databases">
        <title>WGS assembly of Brachypodium distachyon.</title>
        <authorList>
            <consortium name="The International Brachypodium Initiative"/>
            <person name="Lucas S."/>
            <person name="Harmon-Smith M."/>
            <person name="Lail K."/>
            <person name="Tice H."/>
            <person name="Grimwood J."/>
            <person name="Bruce D."/>
            <person name="Barry K."/>
            <person name="Shu S."/>
            <person name="Lindquist E."/>
            <person name="Wang M."/>
            <person name="Pitluck S."/>
            <person name="Vogel J.P."/>
            <person name="Garvin D.F."/>
            <person name="Mockler T.C."/>
            <person name="Schmutz J."/>
            <person name="Rokhsar D."/>
            <person name="Bevan M.W."/>
        </authorList>
    </citation>
    <scope>NUCLEOTIDE SEQUENCE</scope>
    <source>
        <strain evidence="3">Bd21</strain>
    </source>
</reference>
<dbReference type="Gramene" id="KQK02701">
    <property type="protein sequence ID" value="KQK02701"/>
    <property type="gene ID" value="BRADI_2g03151v3"/>
</dbReference>
<feature type="region of interest" description="Disordered" evidence="2">
    <location>
        <begin position="1"/>
        <end position="20"/>
    </location>
</feature>
<dbReference type="EnsemblPlants" id="KQK02701">
    <property type="protein sequence ID" value="KQK02701"/>
    <property type="gene ID" value="BRADI_2g03151v3"/>
</dbReference>
<dbReference type="EMBL" id="CM000881">
    <property type="protein sequence ID" value="KQK02701.2"/>
    <property type="molecule type" value="Genomic_DNA"/>
</dbReference>
<dbReference type="Proteomes" id="UP000008810">
    <property type="component" value="Chromosome 2"/>
</dbReference>
<name>A0A0Q3FWW7_BRADI</name>
<protein>
    <submittedName>
        <fullName evidence="3 4">Uncharacterized protein</fullName>
    </submittedName>
</protein>
<dbReference type="AlphaFoldDB" id="A0A0Q3FWW7"/>
<dbReference type="InParanoid" id="A0A0Q3FWW7"/>
<keyword evidence="5" id="KW-1185">Reference proteome</keyword>
<evidence type="ECO:0000313" key="5">
    <source>
        <dbReference type="Proteomes" id="UP000008810"/>
    </source>
</evidence>
<sequence>MQGRKRKASMSPSKQQTIGAEIQNKNVHGIKMIITRSYSLKNTTCDFSVIFCMYTGQYLRSENEMLRRQLACKTKELEAEMIRRLKVELDSKKKENKSLRKENEKLRDENEYYRKTAKPPRNRRLCRYCGEYVFHDYRNCPTRRACASSEDAEGNDCDLQLQAH</sequence>